<name>A0ABQ2Z8K3_9ACTN</name>
<reference evidence="2" key="1">
    <citation type="journal article" date="2019" name="Int. J. Syst. Evol. Microbiol.">
        <title>The Global Catalogue of Microorganisms (GCM) 10K type strain sequencing project: providing services to taxonomists for standard genome sequencing and annotation.</title>
        <authorList>
            <consortium name="The Broad Institute Genomics Platform"/>
            <consortium name="The Broad Institute Genome Sequencing Center for Infectious Disease"/>
            <person name="Wu L."/>
            <person name="Ma J."/>
        </authorList>
    </citation>
    <scope>NUCLEOTIDE SEQUENCE [LARGE SCALE GENOMIC DNA]</scope>
    <source>
        <strain evidence="2">JCM 4957</strain>
    </source>
</reference>
<gene>
    <name evidence="1" type="ORF">GCM10010384_09120</name>
</gene>
<evidence type="ECO:0000313" key="2">
    <source>
        <dbReference type="Proteomes" id="UP000653308"/>
    </source>
</evidence>
<accession>A0ABQ2Z8K3</accession>
<sequence length="120" mass="12607">MWESPPAVVEIRAQSHLLRCFVPRIRPRCRKGVSGVRAGVGDAEHAVGGAGSVGGVKPGNSLLGITQAAGPGRGWWPGLNAEYVSAVLEPSTVVLNWHILRPGCLKRRGSPGRSKVAGRP</sequence>
<keyword evidence="2" id="KW-1185">Reference proteome</keyword>
<dbReference type="Proteomes" id="UP000653308">
    <property type="component" value="Unassembled WGS sequence"/>
</dbReference>
<proteinExistence type="predicted"/>
<organism evidence="1 2">
    <name type="scientific">Streptomyces djakartensis</name>
    <dbReference type="NCBI Taxonomy" id="68193"/>
    <lineage>
        <taxon>Bacteria</taxon>
        <taxon>Bacillati</taxon>
        <taxon>Actinomycetota</taxon>
        <taxon>Actinomycetes</taxon>
        <taxon>Kitasatosporales</taxon>
        <taxon>Streptomycetaceae</taxon>
        <taxon>Streptomyces</taxon>
    </lineage>
</organism>
<protein>
    <submittedName>
        <fullName evidence="1">Uncharacterized protein</fullName>
    </submittedName>
</protein>
<evidence type="ECO:0000313" key="1">
    <source>
        <dbReference type="EMBL" id="GGY06971.1"/>
    </source>
</evidence>
<dbReference type="EMBL" id="BMWE01000002">
    <property type="protein sequence ID" value="GGY06971.1"/>
    <property type="molecule type" value="Genomic_DNA"/>
</dbReference>
<comment type="caution">
    <text evidence="1">The sequence shown here is derived from an EMBL/GenBank/DDBJ whole genome shotgun (WGS) entry which is preliminary data.</text>
</comment>